<sequence length="48" mass="5894">MMLVDILGWVRRNIKHMNDFEQRKLLNDINEIKLILERNLKINMERVS</sequence>
<proteinExistence type="predicted"/>
<reference evidence="1 2" key="1">
    <citation type="submission" date="2021-01" db="EMBL/GenBank/DDBJ databases">
        <title>Genome public.</title>
        <authorList>
            <person name="Liu C."/>
            <person name="Sun Q."/>
        </authorList>
    </citation>
    <scope>NUCLEOTIDE SEQUENCE [LARGE SCALE GENOMIC DNA]</scope>
    <source>
        <strain evidence="1 2">YIM B02564</strain>
    </source>
</reference>
<evidence type="ECO:0000313" key="1">
    <source>
        <dbReference type="EMBL" id="MBL4951037.1"/>
    </source>
</evidence>
<comment type="caution">
    <text evidence="1">The sequence shown here is derived from an EMBL/GenBank/DDBJ whole genome shotgun (WGS) entry which is preliminary data.</text>
</comment>
<name>A0ABS1TIA3_9BACI</name>
<keyword evidence="2" id="KW-1185">Reference proteome</keyword>
<evidence type="ECO:0000313" key="2">
    <source>
        <dbReference type="Proteomes" id="UP000623967"/>
    </source>
</evidence>
<organism evidence="1 2">
    <name type="scientific">Neobacillus paridis</name>
    <dbReference type="NCBI Taxonomy" id="2803862"/>
    <lineage>
        <taxon>Bacteria</taxon>
        <taxon>Bacillati</taxon>
        <taxon>Bacillota</taxon>
        <taxon>Bacilli</taxon>
        <taxon>Bacillales</taxon>
        <taxon>Bacillaceae</taxon>
        <taxon>Neobacillus</taxon>
    </lineage>
</organism>
<accession>A0ABS1TIA3</accession>
<dbReference type="RefSeq" id="WP_202651977.1">
    <property type="nucleotide sequence ID" value="NZ_JAESWB010000025.1"/>
</dbReference>
<gene>
    <name evidence="1" type="ORF">JK635_02130</name>
</gene>
<dbReference type="EMBL" id="JAESWB010000025">
    <property type="protein sequence ID" value="MBL4951037.1"/>
    <property type="molecule type" value="Genomic_DNA"/>
</dbReference>
<protein>
    <submittedName>
        <fullName evidence="1">Uncharacterized protein</fullName>
    </submittedName>
</protein>
<dbReference type="Proteomes" id="UP000623967">
    <property type="component" value="Unassembled WGS sequence"/>
</dbReference>